<evidence type="ECO:0000256" key="1">
    <source>
        <dbReference type="SAM" id="MobiDB-lite"/>
    </source>
</evidence>
<accession>A0A9P8P9U3</accession>
<feature type="region of interest" description="Disordered" evidence="1">
    <location>
        <begin position="64"/>
        <end position="88"/>
    </location>
</feature>
<protein>
    <submittedName>
        <fullName evidence="3">Uncharacterized protein</fullName>
    </submittedName>
</protein>
<evidence type="ECO:0000313" key="3">
    <source>
        <dbReference type="EMBL" id="KAH3667645.1"/>
    </source>
</evidence>
<dbReference type="EMBL" id="JAEUBD010001062">
    <property type="protein sequence ID" value="KAH3667645.1"/>
    <property type="molecule type" value="Genomic_DNA"/>
</dbReference>
<evidence type="ECO:0000256" key="2">
    <source>
        <dbReference type="SAM" id="Phobius"/>
    </source>
</evidence>
<dbReference type="Proteomes" id="UP000788993">
    <property type="component" value="Unassembled WGS sequence"/>
</dbReference>
<reference evidence="3" key="1">
    <citation type="journal article" date="2021" name="Open Biol.">
        <title>Shared evolutionary footprints suggest mitochondrial oxidative damage underlies multiple complex I losses in fungi.</title>
        <authorList>
            <person name="Schikora-Tamarit M.A."/>
            <person name="Marcet-Houben M."/>
            <person name="Nosek J."/>
            <person name="Gabaldon T."/>
        </authorList>
    </citation>
    <scope>NUCLEOTIDE SEQUENCE</scope>
    <source>
        <strain evidence="3">NCAIM Y.01608</strain>
    </source>
</reference>
<keyword evidence="2" id="KW-0472">Membrane</keyword>
<reference evidence="3" key="2">
    <citation type="submission" date="2021-01" db="EMBL/GenBank/DDBJ databases">
        <authorList>
            <person name="Schikora-Tamarit M.A."/>
        </authorList>
    </citation>
    <scope>NUCLEOTIDE SEQUENCE</scope>
    <source>
        <strain evidence="3">NCAIM Y.01608</strain>
    </source>
</reference>
<feature type="transmembrane region" description="Helical" evidence="2">
    <location>
        <begin position="12"/>
        <end position="28"/>
    </location>
</feature>
<name>A0A9P8P9U3_9ASCO</name>
<comment type="caution">
    <text evidence="3">The sequence shown here is derived from an EMBL/GenBank/DDBJ whole genome shotgun (WGS) entry which is preliminary data.</text>
</comment>
<dbReference type="AlphaFoldDB" id="A0A9P8P9U3"/>
<keyword evidence="4" id="KW-1185">Reference proteome</keyword>
<keyword evidence="2" id="KW-0812">Transmembrane</keyword>
<proteinExistence type="predicted"/>
<evidence type="ECO:0000313" key="4">
    <source>
        <dbReference type="Proteomes" id="UP000788993"/>
    </source>
</evidence>
<gene>
    <name evidence="3" type="ORF">OGATHE_003168</name>
</gene>
<organism evidence="3 4">
    <name type="scientific">Ogataea polymorpha</name>
    <dbReference type="NCBI Taxonomy" id="460523"/>
    <lineage>
        <taxon>Eukaryota</taxon>
        <taxon>Fungi</taxon>
        <taxon>Dikarya</taxon>
        <taxon>Ascomycota</taxon>
        <taxon>Saccharomycotina</taxon>
        <taxon>Pichiomycetes</taxon>
        <taxon>Pichiales</taxon>
        <taxon>Pichiaceae</taxon>
        <taxon>Ogataea</taxon>
    </lineage>
</organism>
<sequence>MVQKTVNGRFNVVVIGVLGGFLMSFYVLKEYQLIKYTPPSPENFDENGNWKHPSFFRIRFSDRIEPLQPKPRASQLEDDSTDPKTPRS</sequence>
<keyword evidence="2" id="KW-1133">Transmembrane helix</keyword>